<protein>
    <recommendedName>
        <fullName evidence="3">HTH cro/C1-type domain-containing protein</fullName>
    </recommendedName>
</protein>
<dbReference type="Proteomes" id="UP001165460">
    <property type="component" value="Unassembled WGS sequence"/>
</dbReference>
<proteinExistence type="predicted"/>
<evidence type="ECO:0000313" key="2">
    <source>
        <dbReference type="Proteomes" id="UP001165460"/>
    </source>
</evidence>
<comment type="caution">
    <text evidence="1">The sequence shown here is derived from an EMBL/GenBank/DDBJ whole genome shotgun (WGS) entry which is preliminary data.</text>
</comment>
<dbReference type="EMBL" id="JALGBH010000001">
    <property type="protein sequence ID" value="MCJ0741848.1"/>
    <property type="molecule type" value="Genomic_DNA"/>
</dbReference>
<sequence>MDKINLTKEYSKILAKYLKRFKLESIDIAYLVKTKKDVIEGILKNEKGIVLNTLEQVAQVFGLRYFEFGNPHHPIPSFDSLPEKTKQRIAYRKEEGPSVETTYTPSDINEQINKAILSYNVGEEFLAEDIANSILEEDGEKYSVSQIIDRFNKSFKEKIEKTDRKDMAKEGRGPKPVFYKLVKK</sequence>
<organism evidence="1 2">
    <name type="scientific">Pedobacter montanisoli</name>
    <dbReference type="NCBI Taxonomy" id="2923277"/>
    <lineage>
        <taxon>Bacteria</taxon>
        <taxon>Pseudomonadati</taxon>
        <taxon>Bacteroidota</taxon>
        <taxon>Sphingobacteriia</taxon>
        <taxon>Sphingobacteriales</taxon>
        <taxon>Sphingobacteriaceae</taxon>
        <taxon>Pedobacter</taxon>
    </lineage>
</organism>
<keyword evidence="2" id="KW-1185">Reference proteome</keyword>
<evidence type="ECO:0000313" key="1">
    <source>
        <dbReference type="EMBL" id="MCJ0741848.1"/>
    </source>
</evidence>
<accession>A0ABS9ZVA2</accession>
<evidence type="ECO:0008006" key="3">
    <source>
        <dbReference type="Google" id="ProtNLM"/>
    </source>
</evidence>
<name>A0ABS9ZVA2_9SPHI</name>
<gene>
    <name evidence="1" type="ORF">MMF97_03920</name>
</gene>
<dbReference type="RefSeq" id="WP_243359378.1">
    <property type="nucleotide sequence ID" value="NZ_JALGBH010000001.1"/>
</dbReference>
<reference evidence="1" key="1">
    <citation type="submission" date="2022-03" db="EMBL/GenBank/DDBJ databases">
        <authorList>
            <person name="Woo C.Y."/>
        </authorList>
    </citation>
    <scope>NUCLEOTIDE SEQUENCE</scope>
    <source>
        <strain evidence="1">CYS-01</strain>
    </source>
</reference>